<feature type="region of interest" description="Disordered" evidence="1">
    <location>
        <begin position="845"/>
        <end position="941"/>
    </location>
</feature>
<dbReference type="EMBL" id="CM001889">
    <property type="protein sequence ID" value="EOY51371.1"/>
    <property type="molecule type" value="Genomic_DNA"/>
</dbReference>
<feature type="region of interest" description="Disordered" evidence="1">
    <location>
        <begin position="81"/>
        <end position="126"/>
    </location>
</feature>
<dbReference type="Proteomes" id="UP000014062">
    <property type="component" value="Chromosome"/>
</dbReference>
<feature type="region of interest" description="Disordered" evidence="1">
    <location>
        <begin position="718"/>
        <end position="746"/>
    </location>
</feature>
<feature type="compositionally biased region" description="Basic and acidic residues" evidence="1">
    <location>
        <begin position="924"/>
        <end position="935"/>
    </location>
</feature>
<feature type="compositionally biased region" description="Low complexity" evidence="1">
    <location>
        <begin position="92"/>
        <end position="106"/>
    </location>
</feature>
<feature type="compositionally biased region" description="Basic and acidic residues" evidence="1">
    <location>
        <begin position="899"/>
        <end position="915"/>
    </location>
</feature>
<organism evidence="2 3">
    <name type="scientific">Streptomyces lividans 1326</name>
    <dbReference type="NCBI Taxonomy" id="1200984"/>
    <lineage>
        <taxon>Bacteria</taxon>
        <taxon>Bacillati</taxon>
        <taxon>Actinomycetota</taxon>
        <taxon>Actinomycetes</taxon>
        <taxon>Kitasatosporales</taxon>
        <taxon>Streptomycetaceae</taxon>
        <taxon>Streptomyces</taxon>
    </lineage>
</organism>
<reference evidence="3" key="1">
    <citation type="journal article" date="2013" name="Genome Biol. Evol.">
        <title>The genome sequence of Streptomyces lividans 66 reveals a novel tRNA-dependent peptide biosynthetic system within a metal-related genomic island.</title>
        <authorList>
            <person name="Cruz-Morales P."/>
            <person name="Vijgenboom E."/>
            <person name="Iruegas-Bocardo F."/>
            <person name="Girard G."/>
            <person name="Yanez-Guerra L.A."/>
            <person name="Ramos-Aboites H.E."/>
            <person name="Pernodet J.L."/>
            <person name="Anne J."/>
            <person name="van Wezel G.P."/>
            <person name="Barona-Gomez F."/>
        </authorList>
    </citation>
    <scope>NUCLEOTIDE SEQUENCE [LARGE SCALE GENOMIC DNA]</scope>
    <source>
        <strain evidence="3">1326</strain>
    </source>
</reference>
<gene>
    <name evidence="2" type="ORF">SLI_6665</name>
</gene>
<sequence>MGRHGPRRRMVEDHRRGQPQTRGGTEAVAQVNTGHRVEADVVESAFGVDGGAARVAEDRGDGVPDQAQDRVAALVLGQCRDPARPVRSGTPGARTGLHGAAGTGAHQSAQERGQRLGAGTEAGQVQRHRYQQRLGARQRGVEQGQALLRGERGHSGAGPAGEVGLAEGAAHAVRGVPQPPGERGRGQPGGAAVRGQGVQIGVGRGVVGLARGAGDAGDRGEQYEGRQVEVLRQLVQMPGRVDLGAQHRGELLRCERLRGRVVEDARGVHHRRQRVPGVDGGEQPGDGVPVGGVGGDHGHLGAQRGQFRPQRVGARRAGAAAAAEQQVAHAVLGDEVPGDERAEPAGAAGDEDGAVQGRGRCVPSGRGVAAGQPWGVQLAAADGELGFPGRERGGQQTVVVTVEVHQHDTVGVLGLHRADQAPHRRRGEAGDVVAGKCRDGAAGDERQPPLGEPFVGQPPLDHFQRVAHGLVRALGGVWRAGRPYDHDGGARGGVEAVGRLGPVRTGAGREGDGGPLHRVERGGRGGVGVGREPAGVDRAQGQRLDAGDRRARVVGHGDAVGVGAAGGDPDPQAGGAGGVQDDPGPGEGQPDPAGVAVGSRVQHQGVQDGVEQCGVHTEARGGLPVFLRQPHLRVQVLAVPPQGPQPLEGRSVVVAERGQPVVHAVQRLGRGALRWPDAEDGVGLGDGGLGLGLGGEGTAHVPGPGAVGAVVAGVGTGVDGERPQPRGVRGADGDLDPHGVPAGQRQRCLQREVRDPAGAEVVPGRHGEFDEGGGGYQHGRADGVVRQPRMAAQRQPTGEQRVLPAGEFHGGGQQRVLRGVQAEAAGVGGRRGRQPVMGAPEGVRRQAVGGGRAGEERRRVQGGPRGVGAPEAQGQRLGLRSARAHQRHGRGSGVLQRGPGERGQHGVRSGLDEHGGALGGEFAGRVEEADGRADLVRPVLG</sequence>
<name>A0A7U9HG19_STRLI</name>
<feature type="compositionally biased region" description="Gly residues" evidence="1">
    <location>
        <begin position="278"/>
        <end position="295"/>
    </location>
</feature>
<evidence type="ECO:0000256" key="1">
    <source>
        <dbReference type="SAM" id="MobiDB-lite"/>
    </source>
</evidence>
<proteinExistence type="predicted"/>
<feature type="compositionally biased region" description="Basic and acidic residues" evidence="1">
    <location>
        <begin position="719"/>
        <end position="737"/>
    </location>
</feature>
<dbReference type="AlphaFoldDB" id="A0A7U9HG19"/>
<feature type="compositionally biased region" description="Basic and acidic residues" evidence="1">
    <location>
        <begin position="507"/>
        <end position="523"/>
    </location>
</feature>
<protein>
    <submittedName>
        <fullName evidence="2">Uncharacterized protein</fullName>
    </submittedName>
</protein>
<feature type="compositionally biased region" description="Low complexity" evidence="1">
    <location>
        <begin position="567"/>
        <end position="594"/>
    </location>
</feature>
<accession>A0A7U9HG19</accession>
<feature type="region of interest" description="Disordered" evidence="1">
    <location>
        <begin position="267"/>
        <end position="309"/>
    </location>
</feature>
<feature type="region of interest" description="Disordered" evidence="1">
    <location>
        <begin position="489"/>
        <end position="603"/>
    </location>
</feature>
<evidence type="ECO:0000313" key="2">
    <source>
        <dbReference type="EMBL" id="EOY51371.1"/>
    </source>
</evidence>
<feature type="region of interest" description="Disordered" evidence="1">
    <location>
        <begin position="1"/>
        <end position="26"/>
    </location>
</feature>
<evidence type="ECO:0000313" key="3">
    <source>
        <dbReference type="Proteomes" id="UP000014062"/>
    </source>
</evidence>
<feature type="region of interest" description="Disordered" evidence="1">
    <location>
        <begin position="334"/>
        <end position="358"/>
    </location>
</feature>
<feature type="region of interest" description="Disordered" evidence="1">
    <location>
        <begin position="173"/>
        <end position="194"/>
    </location>
</feature>